<evidence type="ECO:0000256" key="1">
    <source>
        <dbReference type="SAM" id="Phobius"/>
    </source>
</evidence>
<dbReference type="RefSeq" id="WP_029054556.1">
    <property type="nucleotide sequence ID" value="NZ_CP015108.1"/>
</dbReference>
<feature type="transmembrane region" description="Helical" evidence="1">
    <location>
        <begin position="12"/>
        <end position="33"/>
    </location>
</feature>
<evidence type="ECO:0000313" key="3">
    <source>
        <dbReference type="Proteomes" id="UP000192486"/>
    </source>
</evidence>
<evidence type="ECO:0008006" key="4">
    <source>
        <dbReference type="Google" id="ProtNLM"/>
    </source>
</evidence>
<keyword evidence="1" id="KW-0812">Transmembrane</keyword>
<accession>A0ABN4YN74</accession>
<gene>
    <name evidence="2" type="ORF">SporoS204_00355</name>
</gene>
<proteinExistence type="predicted"/>
<sequence>MEKPTGKPRLIMIGLMVMVFSILYITSTANVGGEKQKKEEKRMLSTLEETLEQMEGLGNVKVYFHYDEKEEESPLANYFSASSAGKSQSPLQGLLVVAEGAEDPAVRNGLSQLLANVLQLPEHRIVIVEMKKRGNQHESQ</sequence>
<organism evidence="2 3">
    <name type="scientific">Sporosarcina ureae</name>
    <dbReference type="NCBI Taxonomy" id="1571"/>
    <lineage>
        <taxon>Bacteria</taxon>
        <taxon>Bacillati</taxon>
        <taxon>Bacillota</taxon>
        <taxon>Bacilli</taxon>
        <taxon>Bacillales</taxon>
        <taxon>Caryophanaceae</taxon>
        <taxon>Sporosarcina</taxon>
    </lineage>
</organism>
<evidence type="ECO:0000313" key="2">
    <source>
        <dbReference type="EMBL" id="ARF12754.1"/>
    </source>
</evidence>
<keyword evidence="3" id="KW-1185">Reference proteome</keyword>
<dbReference type="EMBL" id="CP015108">
    <property type="protein sequence ID" value="ARF12754.1"/>
    <property type="molecule type" value="Genomic_DNA"/>
</dbReference>
<reference evidence="2 3" key="1">
    <citation type="submission" date="2016-04" db="EMBL/GenBank/DDBJ databases">
        <title>Comparative Genomics and Epigenetics of Sporosarcina ureae.</title>
        <authorList>
            <person name="Oliver A.S."/>
            <person name="Cooper K.K."/>
        </authorList>
    </citation>
    <scope>NUCLEOTIDE SEQUENCE [LARGE SCALE GENOMIC DNA]</scope>
    <source>
        <strain evidence="2 3">S204</strain>
    </source>
</reference>
<protein>
    <recommendedName>
        <fullName evidence="4">Stage III sporulation protein AG</fullName>
    </recommendedName>
</protein>
<keyword evidence="1" id="KW-0472">Membrane</keyword>
<keyword evidence="1" id="KW-1133">Transmembrane helix</keyword>
<name>A0ABN4YN74_SPOUR</name>
<dbReference type="Proteomes" id="UP000192486">
    <property type="component" value="Chromosome"/>
</dbReference>